<dbReference type="PANTHER" id="PTHR43255">
    <property type="entry name" value="IRON-SULFUR-BINDING OXIDOREDUCTASE FADF-RELATED-RELATED"/>
    <property type="match status" value="1"/>
</dbReference>
<keyword evidence="3" id="KW-0560">Oxidoreductase</keyword>
<dbReference type="SUPFAM" id="SSF51971">
    <property type="entry name" value="Nucleotide-binding domain"/>
    <property type="match status" value="1"/>
</dbReference>
<dbReference type="PRINTS" id="PR00419">
    <property type="entry name" value="ADXRDTASE"/>
</dbReference>
<gene>
    <name evidence="7" type="ORF">NQ502_17965</name>
</gene>
<dbReference type="InterPro" id="IPR004017">
    <property type="entry name" value="Cys_rich_dom"/>
</dbReference>
<dbReference type="Pfam" id="PF13450">
    <property type="entry name" value="NAD_binding_8"/>
    <property type="match status" value="1"/>
</dbReference>
<dbReference type="EMBL" id="CP102290">
    <property type="protein sequence ID" value="UWP59224.1"/>
    <property type="molecule type" value="Genomic_DNA"/>
</dbReference>
<keyword evidence="5" id="KW-0411">Iron-sulfur</keyword>
<evidence type="ECO:0000256" key="3">
    <source>
        <dbReference type="ARBA" id="ARBA00023002"/>
    </source>
</evidence>
<dbReference type="InterPro" id="IPR017900">
    <property type="entry name" value="4Fe4S_Fe_S_CS"/>
</dbReference>
<dbReference type="PROSITE" id="PS00198">
    <property type="entry name" value="4FE4S_FER_1"/>
    <property type="match status" value="1"/>
</dbReference>
<keyword evidence="8" id="KW-1185">Reference proteome</keyword>
<dbReference type="Pfam" id="PF13534">
    <property type="entry name" value="Fer4_17"/>
    <property type="match status" value="1"/>
</dbReference>
<feature type="domain" description="4Fe-4S ferredoxin-type" evidence="6">
    <location>
        <begin position="336"/>
        <end position="365"/>
    </location>
</feature>
<evidence type="ECO:0000256" key="4">
    <source>
        <dbReference type="ARBA" id="ARBA00023004"/>
    </source>
</evidence>
<dbReference type="Pfam" id="PF14691">
    <property type="entry name" value="Fer4_20"/>
    <property type="match status" value="1"/>
</dbReference>
<keyword evidence="2" id="KW-0479">Metal-binding</keyword>
<evidence type="ECO:0000256" key="1">
    <source>
        <dbReference type="ARBA" id="ARBA00022485"/>
    </source>
</evidence>
<dbReference type="RefSeq" id="WP_028528888.1">
    <property type="nucleotide sequence ID" value="NZ_CABLBR010000016.1"/>
</dbReference>
<dbReference type="Gene3D" id="1.10.1060.10">
    <property type="entry name" value="Alpha-helical ferredoxin"/>
    <property type="match status" value="2"/>
</dbReference>
<protein>
    <submittedName>
        <fullName evidence="7">Heterodisulfide reductase-related iron-sulfur binding cluster</fullName>
    </submittedName>
</protein>
<dbReference type="PANTHER" id="PTHR43255:SF1">
    <property type="entry name" value="IRON-SULFUR-BINDING OXIDOREDUCTASE FADF-RELATED"/>
    <property type="match status" value="1"/>
</dbReference>
<organism evidence="7 8">
    <name type="scientific">Ruminococcus gauvreauii</name>
    <dbReference type="NCBI Taxonomy" id="438033"/>
    <lineage>
        <taxon>Bacteria</taxon>
        <taxon>Bacillati</taxon>
        <taxon>Bacillota</taxon>
        <taxon>Clostridia</taxon>
        <taxon>Eubacteriales</taxon>
        <taxon>Oscillospiraceae</taxon>
        <taxon>Ruminococcus</taxon>
    </lineage>
</organism>
<dbReference type="PROSITE" id="PS51379">
    <property type="entry name" value="4FE4S_FER_2"/>
    <property type="match status" value="1"/>
</dbReference>
<keyword evidence="4" id="KW-0408">Iron</keyword>
<dbReference type="Gene3D" id="3.50.50.60">
    <property type="entry name" value="FAD/NAD(P)-binding domain"/>
    <property type="match status" value="1"/>
</dbReference>
<dbReference type="InterPro" id="IPR009051">
    <property type="entry name" value="Helical_ferredxn"/>
</dbReference>
<dbReference type="Pfam" id="PF02754">
    <property type="entry name" value="CCG"/>
    <property type="match status" value="2"/>
</dbReference>
<evidence type="ECO:0000256" key="5">
    <source>
        <dbReference type="ARBA" id="ARBA00023014"/>
    </source>
</evidence>
<dbReference type="InterPro" id="IPR017896">
    <property type="entry name" value="4Fe4S_Fe-S-bd"/>
</dbReference>
<dbReference type="Proteomes" id="UP001060164">
    <property type="component" value="Chromosome"/>
</dbReference>
<name>A0ABY5VFP8_9FIRM</name>
<dbReference type="NCBIfam" id="NF045663">
    <property type="entry name" value="diclust_near_Sec"/>
    <property type="match status" value="1"/>
</dbReference>
<sequence length="740" mass="83169">MDIEKYRDYADDCFRDTPPPCSSKCPFGLDVRKFIEKMQNGKYKSAHRIYRNAVMFPGIVSTLCDAPCEHACVRASADRAVRLKKLEAFCHQETGGKPQRYTLPRKEQRITVIGAGLSGLACALRMASRGYHVTVFEKGTSIGGSALQKMDPAMCLSDLENEFSPYNCTFITEKDITSLDEVLPDADAVYVATGEGGEDFDLLRDNVQPETLGTSIPGVFLGGQRRTGGSLMEAMTDGINAADSIEVYFKLGNTDYTFKHTGSVPPDGRYYDLPYDFSKPSSSDGDEFDPAEEAGRCLRCNCSKCYDVCPLMQTDGRYPKKMCTDIVTTLKPNATRRPAVRMIASCTFCGKCKEVCPEHIDMGVCLKSARKDLFADGHFALALHDYWMQDLDFCLSGDSYLVWSPKQEKKSDVVFFPGCQLSASSPGLVRHAYEYLTAAADNPALYLGCCGIPAEWAGDTARRQEVTDRICAEWEHLGRPLFVLACTACQVNLKQYCPEIQTISLYRYMDMYPEHLPLPAIKLSEKIQLFDPCGSADDPKTRQSVRRLAHRYGCQSDDSPEVCGCCGFGGHIYPTNPKLFDSFAQTQTDLTDSEIITYCANCRDIFAAQGRECRHLLDLIFGFDDSKRQPPTLDERRDNRRLLKQHITGGDFVKQQSYLKIDICEQLQKKLDRLLIRGEEVIKTIEAGEESGRKLYDRGKNLYYVHHRFKNITVWVVYAMADDTISVRDVYSHRVDIREG</sequence>
<reference evidence="7" key="1">
    <citation type="journal article" date="2022" name="Cell">
        <title>Design, construction, and in vivo augmentation of a complex gut microbiome.</title>
        <authorList>
            <person name="Cheng A.G."/>
            <person name="Ho P.Y."/>
            <person name="Aranda-Diaz A."/>
            <person name="Jain S."/>
            <person name="Yu F.B."/>
            <person name="Meng X."/>
            <person name="Wang M."/>
            <person name="Iakiviak M."/>
            <person name="Nagashima K."/>
            <person name="Zhao A."/>
            <person name="Murugkar P."/>
            <person name="Patil A."/>
            <person name="Atabakhsh K."/>
            <person name="Weakley A."/>
            <person name="Yan J."/>
            <person name="Brumbaugh A.R."/>
            <person name="Higginbottom S."/>
            <person name="Dimas A."/>
            <person name="Shiver A.L."/>
            <person name="Deutschbauer A."/>
            <person name="Neff N."/>
            <person name="Sonnenburg J.L."/>
            <person name="Huang K.C."/>
            <person name="Fischbach M.A."/>
        </authorList>
    </citation>
    <scope>NUCLEOTIDE SEQUENCE</scope>
    <source>
        <strain evidence="7">DSM 19829</strain>
    </source>
</reference>
<evidence type="ECO:0000256" key="2">
    <source>
        <dbReference type="ARBA" id="ARBA00022723"/>
    </source>
</evidence>
<dbReference type="SUPFAM" id="SSF46548">
    <property type="entry name" value="alpha-helical ferredoxin"/>
    <property type="match status" value="1"/>
</dbReference>
<evidence type="ECO:0000259" key="6">
    <source>
        <dbReference type="PROSITE" id="PS51379"/>
    </source>
</evidence>
<dbReference type="InterPro" id="IPR036188">
    <property type="entry name" value="FAD/NAD-bd_sf"/>
</dbReference>
<evidence type="ECO:0000313" key="8">
    <source>
        <dbReference type="Proteomes" id="UP001060164"/>
    </source>
</evidence>
<proteinExistence type="predicted"/>
<dbReference type="InterPro" id="IPR028261">
    <property type="entry name" value="DPD_II"/>
</dbReference>
<dbReference type="InterPro" id="IPR051460">
    <property type="entry name" value="HdrC_iron-sulfur_subunit"/>
</dbReference>
<accession>A0ABY5VFP8</accession>
<evidence type="ECO:0000313" key="7">
    <source>
        <dbReference type="EMBL" id="UWP59224.1"/>
    </source>
</evidence>
<keyword evidence="1" id="KW-0004">4Fe-4S</keyword>